<feature type="repeat" description="ANK" evidence="3">
    <location>
        <begin position="186"/>
        <end position="212"/>
    </location>
</feature>
<keyword evidence="1" id="KW-0677">Repeat</keyword>
<dbReference type="Gene3D" id="1.25.40.20">
    <property type="entry name" value="Ankyrin repeat-containing domain"/>
    <property type="match status" value="1"/>
</dbReference>
<dbReference type="Proteomes" id="UP000027997">
    <property type="component" value="Unassembled WGS sequence"/>
</dbReference>
<dbReference type="Gene3D" id="1.10.10.10">
    <property type="entry name" value="Winged helix-like DNA-binding domain superfamily/Winged helix DNA-binding domain"/>
    <property type="match status" value="1"/>
</dbReference>
<protein>
    <recommendedName>
        <fullName evidence="5">ETS domain-containing protein</fullName>
    </recommendedName>
</protein>
<dbReference type="GO" id="GO:0043565">
    <property type="term" value="F:sequence-specific DNA binding"/>
    <property type="evidence" value="ECO:0007669"/>
    <property type="project" value="InterPro"/>
</dbReference>
<dbReference type="STRING" id="305900.GV64_16050"/>
<proteinExistence type="predicted"/>
<dbReference type="PROSITE" id="PS50088">
    <property type="entry name" value="ANK_REPEAT"/>
    <property type="match status" value="1"/>
</dbReference>
<name>A0A081KD07_9GAMM</name>
<dbReference type="PANTHER" id="PTHR24180">
    <property type="entry name" value="CYCLIN-DEPENDENT KINASE INHIBITOR 2C-RELATED"/>
    <property type="match status" value="1"/>
</dbReference>
<feature type="region of interest" description="Disordered" evidence="4">
    <location>
        <begin position="73"/>
        <end position="101"/>
    </location>
</feature>
<evidence type="ECO:0000256" key="4">
    <source>
        <dbReference type="SAM" id="MobiDB-lite"/>
    </source>
</evidence>
<feature type="compositionally biased region" description="Polar residues" evidence="4">
    <location>
        <begin position="73"/>
        <end position="84"/>
    </location>
</feature>
<dbReference type="InterPro" id="IPR036388">
    <property type="entry name" value="WH-like_DNA-bd_sf"/>
</dbReference>
<dbReference type="GO" id="GO:0003700">
    <property type="term" value="F:DNA-binding transcription factor activity"/>
    <property type="evidence" value="ECO:0007669"/>
    <property type="project" value="InterPro"/>
</dbReference>
<sequence>MEPAAARPNASGHASGQYNVNNPGNPSRIGPFHLLMENGTPVLQGVTLGQRNMSLRPDPVPILPKQVADSRIPVSSNTNFTPTRRQQHEYSPQVPDSYSQHTPECSAIYTAKPSEVKHPVHWILDPSKDTEKECPLSIAIRQSANPSSNQEEYATYQQLHNLFIPELMKMAGKRDDESWINYQDEYGFTPLMNAAMHGALRCIEPLINAGANPLWERGSTALHEALSEEKHSWGGTRYDVLQTMLSALKKKVPGQLVGLMNKKLSPDEASTFKNLLPEMKKKLKSENTVLHQLMRRGNGIGAEEVIKLTKLLLEFGADPMVENGEGKTVFEYAWSERDNKGRQDIVQALLNNMPFNRLCNILAQPCAIPFELQIKIQTLINQRVHANVGRVNQQAPALVPCVPQGLQISRGQQGLSQSPLTHLPVRTTAPCLPLSVVKQNDQEFSAEPKVELPIPETFISMDSFQRPVAPEESKYAVDINPTRTLIQQPADAGVGGSSGASEAYSLLMSAQQTALLNGAMSANHIQSCFPVGEMTGSHTGSNVHGADTALAAHHPISATVSFDDYNSSKYVEMMDDVGGPAVAQELLTLLGDFLDQNPTALDQPTASCLSNNIDAWNDHSAQSTVADSMIKTESSVPLLTHEAMDKGTFDNPFVNVEPWEVTDQPLTDFESMPSCSTHWAETKAPTTPVADAISSGSTTSFSAKDSDSDSLYSDGDTHSEVSMSVNSSFPEMVNAYQGQLTERQAMIKARRLSELVDDMSDPTRSAVDVHLPQYAPPVSPVSSANDSDRDDIPFFPAIFPTVVQPRKRGRPRTVELAGNIERKCRKTSEKQGKGILDFLVEELDKEKSVRIKGLKWHSKQDGIYIREQKANAELARRWGDYKNNPGMTYDKFARALRGYYGNTRNQGQIEHLTCGLDGTSEENLRSKYYRIHLKK</sequence>
<feature type="domain" description="ETS" evidence="5">
    <location>
        <begin position="873"/>
        <end position="900"/>
    </location>
</feature>
<dbReference type="SUPFAM" id="SSF46785">
    <property type="entry name" value="Winged helix' DNA-binding domain"/>
    <property type="match status" value="1"/>
</dbReference>
<dbReference type="EMBL" id="JOJP01000001">
    <property type="protein sequence ID" value="KEI72033.1"/>
    <property type="molecule type" value="Genomic_DNA"/>
</dbReference>
<organism evidence="6 7">
    <name type="scientific">Endozoicomonas elysicola</name>
    <dbReference type="NCBI Taxonomy" id="305900"/>
    <lineage>
        <taxon>Bacteria</taxon>
        <taxon>Pseudomonadati</taxon>
        <taxon>Pseudomonadota</taxon>
        <taxon>Gammaproteobacteria</taxon>
        <taxon>Oceanospirillales</taxon>
        <taxon>Endozoicomonadaceae</taxon>
        <taxon>Endozoicomonas</taxon>
    </lineage>
</organism>
<dbReference type="InterPro" id="IPR036390">
    <property type="entry name" value="WH_DNA-bd_sf"/>
</dbReference>
<dbReference type="InterPro" id="IPR051637">
    <property type="entry name" value="Ank_repeat_dom-contain_49"/>
</dbReference>
<dbReference type="RefSeq" id="WP_020584402.1">
    <property type="nucleotide sequence ID" value="NZ_JOJP01000001.1"/>
</dbReference>
<feature type="region of interest" description="Disordered" evidence="4">
    <location>
        <begin position="667"/>
        <end position="719"/>
    </location>
</feature>
<gene>
    <name evidence="6" type="ORF">GV64_16050</name>
</gene>
<evidence type="ECO:0000256" key="2">
    <source>
        <dbReference type="ARBA" id="ARBA00023043"/>
    </source>
</evidence>
<dbReference type="InterPro" id="IPR036770">
    <property type="entry name" value="Ankyrin_rpt-contain_sf"/>
</dbReference>
<evidence type="ECO:0000256" key="3">
    <source>
        <dbReference type="PROSITE-ProRule" id="PRU00023"/>
    </source>
</evidence>
<dbReference type="PROSITE" id="PS50297">
    <property type="entry name" value="ANK_REP_REGION"/>
    <property type="match status" value="1"/>
</dbReference>
<reference evidence="6 7" key="1">
    <citation type="submission" date="2014-06" db="EMBL/GenBank/DDBJ databases">
        <title>Whole Genome Sequences of Three Symbiotic Endozoicomonas Bacteria.</title>
        <authorList>
            <person name="Neave M.J."/>
            <person name="Apprill A."/>
            <person name="Voolstra C.R."/>
        </authorList>
    </citation>
    <scope>NUCLEOTIDE SEQUENCE [LARGE SCALE GENOMIC DNA]</scope>
    <source>
        <strain evidence="6 7">DSM 22380</strain>
    </source>
</reference>
<comment type="caution">
    <text evidence="6">The sequence shown here is derived from an EMBL/GenBank/DDBJ whole genome shotgun (WGS) entry which is preliminary data.</text>
</comment>
<feature type="compositionally biased region" description="Polar residues" evidence="4">
    <location>
        <begin position="12"/>
        <end position="25"/>
    </location>
</feature>
<keyword evidence="2 3" id="KW-0040">ANK repeat</keyword>
<dbReference type="InterPro" id="IPR000418">
    <property type="entry name" value="Ets_dom"/>
</dbReference>
<dbReference type="AlphaFoldDB" id="A0A081KD07"/>
<evidence type="ECO:0000259" key="5">
    <source>
        <dbReference type="PROSITE" id="PS50061"/>
    </source>
</evidence>
<dbReference type="SMART" id="SM00248">
    <property type="entry name" value="ANK"/>
    <property type="match status" value="4"/>
</dbReference>
<evidence type="ECO:0000313" key="7">
    <source>
        <dbReference type="Proteomes" id="UP000027997"/>
    </source>
</evidence>
<dbReference type="SUPFAM" id="SSF48403">
    <property type="entry name" value="Ankyrin repeat"/>
    <property type="match status" value="1"/>
</dbReference>
<evidence type="ECO:0000313" key="6">
    <source>
        <dbReference type="EMBL" id="KEI72033.1"/>
    </source>
</evidence>
<keyword evidence="7" id="KW-1185">Reference proteome</keyword>
<dbReference type="PROSITE" id="PS50061">
    <property type="entry name" value="ETS_DOMAIN_3"/>
    <property type="match status" value="1"/>
</dbReference>
<evidence type="ECO:0000256" key="1">
    <source>
        <dbReference type="ARBA" id="ARBA00022737"/>
    </source>
</evidence>
<dbReference type="Pfam" id="PF00023">
    <property type="entry name" value="Ank"/>
    <property type="match status" value="1"/>
</dbReference>
<dbReference type="SMART" id="SM00413">
    <property type="entry name" value="ETS"/>
    <property type="match status" value="1"/>
</dbReference>
<feature type="region of interest" description="Disordered" evidence="4">
    <location>
        <begin position="1"/>
        <end position="25"/>
    </location>
</feature>
<accession>A0A081KD07</accession>
<dbReference type="Pfam" id="PF00178">
    <property type="entry name" value="Ets"/>
    <property type="match status" value="1"/>
</dbReference>
<dbReference type="InterPro" id="IPR002110">
    <property type="entry name" value="Ankyrin_rpt"/>
</dbReference>
<dbReference type="PANTHER" id="PTHR24180:SF45">
    <property type="entry name" value="POLY [ADP-RIBOSE] POLYMERASE TANKYRASE"/>
    <property type="match status" value="1"/>
</dbReference>